<proteinExistence type="inferred from homology"/>
<accession>A0A914V1K4</accession>
<organism evidence="7 9">
    <name type="scientific">Plectus sambesii</name>
    <dbReference type="NCBI Taxonomy" id="2011161"/>
    <lineage>
        <taxon>Eukaryota</taxon>
        <taxon>Metazoa</taxon>
        <taxon>Ecdysozoa</taxon>
        <taxon>Nematoda</taxon>
        <taxon>Chromadorea</taxon>
        <taxon>Plectida</taxon>
        <taxon>Plectina</taxon>
        <taxon>Plectoidea</taxon>
        <taxon>Plectidae</taxon>
        <taxon>Plectus</taxon>
    </lineage>
</organism>
<dbReference type="InterPro" id="IPR000425">
    <property type="entry name" value="MIP"/>
</dbReference>
<dbReference type="Pfam" id="PF00230">
    <property type="entry name" value="MIP"/>
    <property type="match status" value="1"/>
</dbReference>
<dbReference type="Gene3D" id="1.20.1080.10">
    <property type="entry name" value="Glycerol uptake facilitator protein"/>
    <property type="match status" value="1"/>
</dbReference>
<reference evidence="8 9" key="1">
    <citation type="submission" date="2022-11" db="UniProtKB">
        <authorList>
            <consortium name="WormBaseParasite"/>
        </authorList>
    </citation>
    <scope>IDENTIFICATION</scope>
</reference>
<evidence type="ECO:0000256" key="5">
    <source>
        <dbReference type="ARBA" id="ARBA00023136"/>
    </source>
</evidence>
<dbReference type="InterPro" id="IPR034294">
    <property type="entry name" value="Aquaporin_transptr"/>
</dbReference>
<comment type="subcellular location">
    <subcellularLocation>
        <location evidence="1">Membrane</location>
        <topology evidence="1">Multi-pass membrane protein</topology>
    </subcellularLocation>
</comment>
<evidence type="ECO:0000256" key="1">
    <source>
        <dbReference type="ARBA" id="ARBA00004141"/>
    </source>
</evidence>
<name>A0A914V1K4_9BILA</name>
<keyword evidence="5 6" id="KW-0472">Membrane</keyword>
<keyword evidence="7" id="KW-1185">Reference proteome</keyword>
<dbReference type="InterPro" id="IPR023271">
    <property type="entry name" value="Aquaporin-like"/>
</dbReference>
<comment type="similarity">
    <text evidence="2">Belongs to the MIP/aquaporin (TC 1.A.8) family.</text>
</comment>
<dbReference type="GO" id="GO:0005886">
    <property type="term" value="C:plasma membrane"/>
    <property type="evidence" value="ECO:0007669"/>
    <property type="project" value="TreeGrafter"/>
</dbReference>
<evidence type="ECO:0000256" key="2">
    <source>
        <dbReference type="ARBA" id="ARBA00006175"/>
    </source>
</evidence>
<keyword evidence="4 6" id="KW-1133">Transmembrane helix</keyword>
<evidence type="ECO:0000256" key="6">
    <source>
        <dbReference type="SAM" id="Phobius"/>
    </source>
</evidence>
<dbReference type="WBParaSite" id="PSAMB.scaffold11903size3066.g34483.t1">
    <property type="protein sequence ID" value="PSAMB.scaffold11903size3066.g34483.t1"/>
    <property type="gene ID" value="PSAMB.scaffold11903size3066.g34483"/>
</dbReference>
<feature type="transmembrane region" description="Helical" evidence="6">
    <location>
        <begin position="37"/>
        <end position="57"/>
    </location>
</feature>
<dbReference type="PANTHER" id="PTHR19139:SF199">
    <property type="entry name" value="MIP17260P"/>
    <property type="match status" value="1"/>
</dbReference>
<sequence length="67" mass="7430">LSSLLHSTASWNPIRTLAASVAATVDGNQSLVWLHHYVYWLGPIIGSLFASFLYRLIFADGEKRLIA</sequence>
<dbReference type="WBParaSite" id="PSAMB.scaffold1446size31460.g13274.t1">
    <property type="protein sequence ID" value="PSAMB.scaffold1446size31460.g13274.t1"/>
    <property type="gene ID" value="PSAMB.scaffold1446size31460.g13274"/>
</dbReference>
<dbReference type="SUPFAM" id="SSF81338">
    <property type="entry name" value="Aquaporin-like"/>
    <property type="match status" value="1"/>
</dbReference>
<dbReference type="AlphaFoldDB" id="A0A914V1K4"/>
<dbReference type="GO" id="GO:0015250">
    <property type="term" value="F:water channel activity"/>
    <property type="evidence" value="ECO:0007669"/>
    <property type="project" value="TreeGrafter"/>
</dbReference>
<keyword evidence="3 6" id="KW-0812">Transmembrane</keyword>
<dbReference type="Proteomes" id="UP000887566">
    <property type="component" value="Unplaced"/>
</dbReference>
<evidence type="ECO:0000256" key="3">
    <source>
        <dbReference type="ARBA" id="ARBA00022692"/>
    </source>
</evidence>
<evidence type="ECO:0000256" key="4">
    <source>
        <dbReference type="ARBA" id="ARBA00022989"/>
    </source>
</evidence>
<evidence type="ECO:0000313" key="7">
    <source>
        <dbReference type="Proteomes" id="UP000887566"/>
    </source>
</evidence>
<evidence type="ECO:0000313" key="9">
    <source>
        <dbReference type="WBParaSite" id="PSAMB.scaffold1446size31460.g13274.t1"/>
    </source>
</evidence>
<evidence type="ECO:0000313" key="8">
    <source>
        <dbReference type="WBParaSite" id="PSAMB.scaffold11903size3066.g34483.t1"/>
    </source>
</evidence>
<protein>
    <submittedName>
        <fullName evidence="8 9">Aquaporin</fullName>
    </submittedName>
</protein>
<dbReference type="PANTHER" id="PTHR19139">
    <property type="entry name" value="AQUAPORIN TRANSPORTER"/>
    <property type="match status" value="1"/>
</dbReference>